<protein>
    <submittedName>
        <fullName evidence="1">ATP-binding protein</fullName>
    </submittedName>
</protein>
<accession>A0A2T1M3A4</accession>
<keyword evidence="1" id="KW-0067">ATP-binding</keyword>
<dbReference type="Proteomes" id="UP000239001">
    <property type="component" value="Unassembled WGS sequence"/>
</dbReference>
<dbReference type="Gene3D" id="3.40.50.300">
    <property type="entry name" value="P-loop containing nucleotide triphosphate hydrolases"/>
    <property type="match status" value="1"/>
</dbReference>
<organism evidence="1 2">
    <name type="scientific">Aphanothece hegewaldii CCALA 016</name>
    <dbReference type="NCBI Taxonomy" id="2107694"/>
    <lineage>
        <taxon>Bacteria</taxon>
        <taxon>Bacillati</taxon>
        <taxon>Cyanobacteriota</taxon>
        <taxon>Cyanophyceae</taxon>
        <taxon>Oscillatoriophycideae</taxon>
        <taxon>Chroococcales</taxon>
        <taxon>Aphanothecaceae</taxon>
        <taxon>Aphanothece</taxon>
    </lineage>
</organism>
<dbReference type="AlphaFoldDB" id="A0A2T1M3A4"/>
<dbReference type="RefSeq" id="WP_106454945.1">
    <property type="nucleotide sequence ID" value="NZ_PXOH01000001.1"/>
</dbReference>
<evidence type="ECO:0000313" key="2">
    <source>
        <dbReference type="Proteomes" id="UP000239001"/>
    </source>
</evidence>
<keyword evidence="1" id="KW-0547">Nucleotide-binding</keyword>
<dbReference type="EMBL" id="PXOH01000001">
    <property type="protein sequence ID" value="PSF39323.1"/>
    <property type="molecule type" value="Genomic_DNA"/>
</dbReference>
<dbReference type="InterPro" id="IPR027417">
    <property type="entry name" value="P-loop_NTPase"/>
</dbReference>
<keyword evidence="2" id="KW-1185">Reference proteome</keyword>
<sequence>MVISPTSNRYAKNMTFTEFTSPLNLFGRQLQFQQMTEALTRDQDILLVGVPGSGRRTLARRAVNAVGTLGIEIDCIRAIDSRRFVQLLYEGIVRASQELEMSDIIPKIQLNEDIWLSFTTILNLLQHIAVSIPRPVVLILHGFPHIRAWDRQGKWETYLREEIKRHTVVSYVLIATIAETSHPSEEISKNLEIITLDPLTNNVVGAWAGEVLNREGLSFDPRSNALQTFLNAVRGHMGDATALIRRLQREPSKNLIGNQEINQAIQELLEDLGTTFESLLMLLPPTQVQLLESLVLDPTDKPQSRVYIDKHSLCRGGSLQGALSGLQNKGLIYGPELGYRLALPLFDLWIHQRLQ</sequence>
<dbReference type="SUPFAM" id="SSF52540">
    <property type="entry name" value="P-loop containing nucleoside triphosphate hydrolases"/>
    <property type="match status" value="1"/>
</dbReference>
<evidence type="ECO:0000313" key="1">
    <source>
        <dbReference type="EMBL" id="PSF39323.1"/>
    </source>
</evidence>
<proteinExistence type="predicted"/>
<reference evidence="1 2" key="1">
    <citation type="submission" date="2018-03" db="EMBL/GenBank/DDBJ databases">
        <title>The ancient ancestry and fast evolution of plastids.</title>
        <authorList>
            <person name="Moore K.R."/>
            <person name="Magnabosco C."/>
            <person name="Momper L."/>
            <person name="Gold D.A."/>
            <person name="Bosak T."/>
            <person name="Fournier G.P."/>
        </authorList>
    </citation>
    <scope>NUCLEOTIDE SEQUENCE [LARGE SCALE GENOMIC DNA]</scope>
    <source>
        <strain evidence="1 2">CCALA 016</strain>
    </source>
</reference>
<gene>
    <name evidence="1" type="ORF">C7H19_00615</name>
</gene>
<dbReference type="OrthoDB" id="526419at2"/>
<reference evidence="1 2" key="2">
    <citation type="submission" date="2018-03" db="EMBL/GenBank/DDBJ databases">
        <authorList>
            <person name="Keele B.F."/>
        </authorList>
    </citation>
    <scope>NUCLEOTIDE SEQUENCE [LARGE SCALE GENOMIC DNA]</scope>
    <source>
        <strain evidence="1 2">CCALA 016</strain>
    </source>
</reference>
<name>A0A2T1M3A4_9CHRO</name>
<comment type="caution">
    <text evidence="1">The sequence shown here is derived from an EMBL/GenBank/DDBJ whole genome shotgun (WGS) entry which is preliminary data.</text>
</comment>
<dbReference type="GO" id="GO:0005524">
    <property type="term" value="F:ATP binding"/>
    <property type="evidence" value="ECO:0007669"/>
    <property type="project" value="UniProtKB-KW"/>
</dbReference>